<gene>
    <name evidence="2" type="ORF">NITLEN_10169</name>
</gene>
<dbReference type="InterPro" id="IPR004014">
    <property type="entry name" value="ATPase_P-typ_cation-transptr_N"/>
</dbReference>
<reference evidence="3" key="1">
    <citation type="submission" date="2018-04" db="EMBL/GenBank/DDBJ databases">
        <authorList>
            <person name="Lucker S."/>
            <person name="Sakoula D."/>
        </authorList>
    </citation>
    <scope>NUCLEOTIDE SEQUENCE [LARGE SCALE GENOMIC DNA]</scope>
</reference>
<feature type="domain" description="Cation-transporting P-type ATPase N-terminal" evidence="1">
    <location>
        <begin position="5"/>
        <end position="45"/>
    </location>
</feature>
<keyword evidence="3" id="KW-1185">Reference proteome</keyword>
<evidence type="ECO:0000259" key="1">
    <source>
        <dbReference type="Pfam" id="PF00690"/>
    </source>
</evidence>
<dbReference type="AlphaFoldDB" id="A0A330L1J0"/>
<name>A0A330L1J0_9BACT</name>
<organism evidence="2 3">
    <name type="scientific">Nitrospira lenta</name>
    <dbReference type="NCBI Taxonomy" id="1436998"/>
    <lineage>
        <taxon>Bacteria</taxon>
        <taxon>Pseudomonadati</taxon>
        <taxon>Nitrospirota</taxon>
        <taxon>Nitrospiria</taxon>
        <taxon>Nitrospirales</taxon>
        <taxon>Nitrospiraceae</taxon>
        <taxon>Nitrospira</taxon>
    </lineage>
</organism>
<evidence type="ECO:0000313" key="3">
    <source>
        <dbReference type="Proteomes" id="UP000248168"/>
    </source>
</evidence>
<sequence length="46" mass="5251">MTRYWHTLAGPAVAAELHVDQQVWLSVEEVSRRHADYGFNKLPEAA</sequence>
<proteinExistence type="predicted"/>
<accession>A0A330L1J0</accession>
<dbReference type="EMBL" id="OUNR01000001">
    <property type="protein sequence ID" value="SPP63083.1"/>
    <property type="molecule type" value="Genomic_DNA"/>
</dbReference>
<dbReference type="Proteomes" id="UP000248168">
    <property type="component" value="Unassembled WGS sequence"/>
</dbReference>
<dbReference type="InParanoid" id="A0A330L1J0"/>
<dbReference type="Pfam" id="PF00690">
    <property type="entry name" value="Cation_ATPase_N"/>
    <property type="match status" value="1"/>
</dbReference>
<evidence type="ECO:0000313" key="2">
    <source>
        <dbReference type="EMBL" id="SPP63083.1"/>
    </source>
</evidence>
<protein>
    <recommendedName>
        <fullName evidence="1">Cation-transporting P-type ATPase N-terminal domain-containing protein</fullName>
    </recommendedName>
</protein>